<sequence>MSLGVILKILLLALFSALLLSGCGSARYEKPIPYDQATTARIRLFGNNGLPVAINPGQDCASSKEPLFAYGDTVADKVNSTLGQHTKRSVGMPASWRSEHLSYGESYAEFVIPAGVPSVVVMKMVAAEASCVPDARVFVPEAGKDYEAYLQRQDWQCGAVIRLLSGLETPGAIAHVPSNSCGRK</sequence>
<evidence type="ECO:0000313" key="1">
    <source>
        <dbReference type="EMBL" id="KWU49535.1"/>
    </source>
</evidence>
<proteinExistence type="predicted"/>
<protein>
    <recommendedName>
        <fullName evidence="3">Lipoprotein</fullName>
    </recommendedName>
</protein>
<evidence type="ECO:0000313" key="2">
    <source>
        <dbReference type="Proteomes" id="UP000067111"/>
    </source>
</evidence>
<evidence type="ECO:0008006" key="3">
    <source>
        <dbReference type="Google" id="ProtNLM"/>
    </source>
</evidence>
<name>A0A0X7K1G7_9PSED</name>
<comment type="caution">
    <text evidence="1">The sequence shown here is derived from an EMBL/GenBank/DDBJ whole genome shotgun (WGS) entry which is preliminary data.</text>
</comment>
<dbReference type="Proteomes" id="UP000067111">
    <property type="component" value="Unassembled WGS sequence"/>
</dbReference>
<dbReference type="AlphaFoldDB" id="A0A0X7K1G7"/>
<reference evidence="2" key="1">
    <citation type="submission" date="2016-01" db="EMBL/GenBank/DDBJ databases">
        <authorList>
            <person name="Gamez R.M."/>
            <person name="Rodriguez F."/>
            <person name="Bernal J.F."/>
            <person name="Agarwala R."/>
            <person name="Landsman D."/>
            <person name="Marino-Ramirez L."/>
        </authorList>
    </citation>
    <scope>NUCLEOTIDE SEQUENCE [LARGE SCALE GENOMIC DNA]</scope>
    <source>
        <strain evidence="2">Ps006</strain>
    </source>
</reference>
<gene>
    <name evidence="1" type="ORF">AWV77_17845</name>
</gene>
<dbReference type="EMBL" id="LRMR01000024">
    <property type="protein sequence ID" value="KWU49535.1"/>
    <property type="molecule type" value="Genomic_DNA"/>
</dbReference>
<accession>A0A0X7K1G7</accession>
<organism evidence="1 2">
    <name type="scientific">Pseudomonas palleroniana</name>
    <dbReference type="NCBI Taxonomy" id="191390"/>
    <lineage>
        <taxon>Bacteria</taxon>
        <taxon>Pseudomonadati</taxon>
        <taxon>Pseudomonadota</taxon>
        <taxon>Gammaproteobacteria</taxon>
        <taxon>Pseudomonadales</taxon>
        <taxon>Pseudomonadaceae</taxon>
        <taxon>Pseudomonas</taxon>
    </lineage>
</organism>